<dbReference type="EMBL" id="DNAN01000065">
    <property type="protein sequence ID" value="HAW74466.1"/>
    <property type="molecule type" value="Genomic_DNA"/>
</dbReference>
<dbReference type="Proteomes" id="UP000263517">
    <property type="component" value="Unassembled WGS sequence"/>
</dbReference>
<sequence length="79" mass="8437">MARKIDVSTIILPTPPGSGEVTLEYLTDLVLVLQQFIDEERSTRALRGTTLTLTQIPTSNSGLESGALFSDSGTVKVVS</sequence>
<protein>
    <submittedName>
        <fullName evidence="1">Uncharacterized protein</fullName>
    </submittedName>
</protein>
<accession>A0A350NZJ9</accession>
<evidence type="ECO:0000313" key="2">
    <source>
        <dbReference type="Proteomes" id="UP000263517"/>
    </source>
</evidence>
<proteinExistence type="predicted"/>
<reference evidence="1 2" key="1">
    <citation type="journal article" date="2018" name="Nat. Biotechnol.">
        <title>A standardized bacterial taxonomy based on genome phylogeny substantially revises the tree of life.</title>
        <authorList>
            <person name="Parks D.H."/>
            <person name="Chuvochina M."/>
            <person name="Waite D.W."/>
            <person name="Rinke C."/>
            <person name="Skarshewski A."/>
            <person name="Chaumeil P.A."/>
            <person name="Hugenholtz P."/>
        </authorList>
    </citation>
    <scope>NUCLEOTIDE SEQUENCE [LARGE SCALE GENOMIC DNA]</scope>
    <source>
        <strain evidence="1">UBA11978</strain>
    </source>
</reference>
<organism evidence="1 2">
    <name type="scientific">Alteromonas australica</name>
    <dbReference type="NCBI Taxonomy" id="589873"/>
    <lineage>
        <taxon>Bacteria</taxon>
        <taxon>Pseudomonadati</taxon>
        <taxon>Pseudomonadota</taxon>
        <taxon>Gammaproteobacteria</taxon>
        <taxon>Alteromonadales</taxon>
        <taxon>Alteromonadaceae</taxon>
        <taxon>Alteromonas/Salinimonas group</taxon>
        <taxon>Alteromonas</taxon>
    </lineage>
</organism>
<name>A0A350NZJ9_9ALTE</name>
<dbReference type="AlphaFoldDB" id="A0A350NZJ9"/>
<comment type="caution">
    <text evidence="1">The sequence shown here is derived from an EMBL/GenBank/DDBJ whole genome shotgun (WGS) entry which is preliminary data.</text>
</comment>
<evidence type="ECO:0000313" key="1">
    <source>
        <dbReference type="EMBL" id="HAW74466.1"/>
    </source>
</evidence>
<gene>
    <name evidence="1" type="ORF">DCW74_01885</name>
</gene>